<evidence type="ECO:0000259" key="1">
    <source>
        <dbReference type="Pfam" id="PF09851"/>
    </source>
</evidence>
<reference evidence="2 3" key="1">
    <citation type="submission" date="2020-08" db="EMBL/GenBank/DDBJ databases">
        <title>Genomic Encyclopedia of Type Strains, Phase IV (KMG-IV): sequencing the most valuable type-strain genomes for metagenomic binning, comparative biology and taxonomic classification.</title>
        <authorList>
            <person name="Goeker M."/>
        </authorList>
    </citation>
    <scope>NUCLEOTIDE SEQUENCE [LARGE SCALE GENOMIC DNA]</scope>
    <source>
        <strain evidence="2 3">DSM 103526</strain>
    </source>
</reference>
<protein>
    <recommendedName>
        <fullName evidence="1">SHOCT domain-containing protein</fullName>
    </recommendedName>
</protein>
<evidence type="ECO:0000313" key="3">
    <source>
        <dbReference type="Proteomes" id="UP000579281"/>
    </source>
</evidence>
<accession>A0A841L0Q6</accession>
<dbReference type="Pfam" id="PF09851">
    <property type="entry name" value="SHOCT"/>
    <property type="match status" value="1"/>
</dbReference>
<comment type="caution">
    <text evidence="2">The sequence shown here is derived from an EMBL/GenBank/DDBJ whole genome shotgun (WGS) entry which is preliminary data.</text>
</comment>
<proteinExistence type="predicted"/>
<keyword evidence="3" id="KW-1185">Reference proteome</keyword>
<dbReference type="InterPro" id="IPR018649">
    <property type="entry name" value="SHOCT"/>
</dbReference>
<dbReference type="AlphaFoldDB" id="A0A841L0Q6"/>
<evidence type="ECO:0000313" key="2">
    <source>
        <dbReference type="EMBL" id="MBB6218168.1"/>
    </source>
</evidence>
<organism evidence="2 3">
    <name type="scientific">Anaerosolibacter carboniphilus</name>
    <dbReference type="NCBI Taxonomy" id="1417629"/>
    <lineage>
        <taxon>Bacteria</taxon>
        <taxon>Bacillati</taxon>
        <taxon>Bacillota</taxon>
        <taxon>Clostridia</taxon>
        <taxon>Peptostreptococcales</taxon>
        <taxon>Thermotaleaceae</taxon>
        <taxon>Anaerosolibacter</taxon>
    </lineage>
</organism>
<dbReference type="Proteomes" id="UP000579281">
    <property type="component" value="Unassembled WGS sequence"/>
</dbReference>
<name>A0A841L0Q6_9FIRM</name>
<gene>
    <name evidence="2" type="ORF">HNQ80_004308</name>
</gene>
<feature type="domain" description="SHOCT" evidence="1">
    <location>
        <begin position="173"/>
        <end position="200"/>
    </location>
</feature>
<sequence>MGLFGKKDDEKGVLKPKDIFKEAKRAGGSAAAIETVKYLGGHPNLSKNNIDGIFTINKNGIFFDQTLTNNFFHIESNQIISGEFKTEEQISKDVTFTRLLALGVFAFAFKKKTKEVTNYLVVKFYDEGIENTVVFEVKNAGSLASSIMKIKQEYARENPQIAATIDQTVDIADQIKKLSDLKDTGILTEEEFQQKKEVLLSKIV</sequence>
<dbReference type="EMBL" id="JACHEN010000034">
    <property type="protein sequence ID" value="MBB6218168.1"/>
    <property type="molecule type" value="Genomic_DNA"/>
</dbReference>
<dbReference type="RefSeq" id="WP_207727137.1">
    <property type="nucleotide sequence ID" value="NZ_JACHEN010000034.1"/>
</dbReference>